<keyword evidence="2 5" id="KW-0812">Transmembrane</keyword>
<dbReference type="OrthoDB" id="9787732at2"/>
<evidence type="ECO:0000313" key="7">
    <source>
        <dbReference type="EMBL" id="ADU32466.1"/>
    </source>
</evidence>
<dbReference type="eggNOG" id="COG1714">
    <property type="taxonomic scope" value="Bacteria"/>
</dbReference>
<proteinExistence type="predicted"/>
<dbReference type="EMBL" id="CP002394">
    <property type="protein sequence ID" value="ADU32466.1"/>
    <property type="molecule type" value="Genomic_DNA"/>
</dbReference>
<dbReference type="PANTHER" id="PTHR38480">
    <property type="entry name" value="SLR0254 PROTEIN"/>
    <property type="match status" value="1"/>
</dbReference>
<feature type="transmembrane region" description="Helical" evidence="5">
    <location>
        <begin position="35"/>
        <end position="54"/>
    </location>
</feature>
<dbReference type="AlphaFoldDB" id="E6TZ23"/>
<accession>E6TZ23</accession>
<evidence type="ECO:0000313" key="8">
    <source>
        <dbReference type="Proteomes" id="UP000001401"/>
    </source>
</evidence>
<name>E6TZ23_EVAC2</name>
<keyword evidence="4 5" id="KW-0472">Membrane</keyword>
<protein>
    <submittedName>
        <fullName evidence="7">RDD domain containing protein</fullName>
    </submittedName>
</protein>
<organism evidence="7 8">
    <name type="scientific">Evansella cellulosilytica (strain ATCC 21833 / DSM 2522 / FERM P-1141 / JCM 9156 / N-4)</name>
    <name type="common">Bacillus cellulosilyticus</name>
    <dbReference type="NCBI Taxonomy" id="649639"/>
    <lineage>
        <taxon>Bacteria</taxon>
        <taxon>Bacillati</taxon>
        <taxon>Bacillota</taxon>
        <taxon>Bacilli</taxon>
        <taxon>Bacillales</taxon>
        <taxon>Bacillaceae</taxon>
        <taxon>Evansella</taxon>
    </lineage>
</organism>
<feature type="transmembrane region" description="Helical" evidence="5">
    <location>
        <begin position="66"/>
        <end position="89"/>
    </location>
</feature>
<reference evidence="7" key="1">
    <citation type="submission" date="2010-12" db="EMBL/GenBank/DDBJ databases">
        <title>Complete sequence of Bacillus cellulosilyticus DSM 2522.</title>
        <authorList>
            <consortium name="US DOE Joint Genome Institute"/>
            <person name="Lucas S."/>
            <person name="Copeland A."/>
            <person name="Lapidus A."/>
            <person name="Cheng J.-F."/>
            <person name="Bruce D."/>
            <person name="Goodwin L."/>
            <person name="Pitluck S."/>
            <person name="Chertkov O."/>
            <person name="Detter J.C."/>
            <person name="Han C."/>
            <person name="Tapia R."/>
            <person name="Land M."/>
            <person name="Hauser L."/>
            <person name="Jeffries C."/>
            <person name="Kyrpides N."/>
            <person name="Ivanova N."/>
            <person name="Mikhailova N."/>
            <person name="Brumm P."/>
            <person name="Mead D."/>
            <person name="Woyke T."/>
        </authorList>
    </citation>
    <scope>NUCLEOTIDE SEQUENCE [LARGE SCALE GENOMIC DNA]</scope>
    <source>
        <strain evidence="7">DSM 2522</strain>
    </source>
</reference>
<evidence type="ECO:0000256" key="3">
    <source>
        <dbReference type="ARBA" id="ARBA00022989"/>
    </source>
</evidence>
<keyword evidence="8" id="KW-1185">Reference proteome</keyword>
<dbReference type="Proteomes" id="UP000001401">
    <property type="component" value="Chromosome"/>
</dbReference>
<evidence type="ECO:0000256" key="5">
    <source>
        <dbReference type="SAM" id="Phobius"/>
    </source>
</evidence>
<dbReference type="STRING" id="649639.Bcell_4239"/>
<feature type="transmembrane region" description="Helical" evidence="5">
    <location>
        <begin position="122"/>
        <end position="142"/>
    </location>
</feature>
<evidence type="ECO:0000259" key="6">
    <source>
        <dbReference type="Pfam" id="PF06271"/>
    </source>
</evidence>
<dbReference type="PANTHER" id="PTHR38480:SF1">
    <property type="entry name" value="SLR0254 PROTEIN"/>
    <property type="match status" value="1"/>
</dbReference>
<comment type="subcellular location">
    <subcellularLocation>
        <location evidence="1">Membrane</location>
        <topology evidence="1">Multi-pass membrane protein</topology>
    </subcellularLocation>
</comment>
<sequence length="266" mass="30042">MNDEQVSIKTPEFVSLQFQPAGLGSRALAFMLDQLIILLVNIGIVILTVLFISGQSFLIGMNSPNVAMAVTIVLIFIVNTGYFFVLEYFTGGRTIGKKMIGIRVIQESGHSITLLSSFIRNFLRLIDSLPMAYLVGILMIFFHSKHKRLGDVVGGTIVVHERRAKKSNKKTALEKEIERRSLTKDDLAIDVWALKSISAEDWKLVKTYSERLLHLPMNERDPLTRKVANALLTKVGIEGTGKSNRELESILFVLYLKLKEEWEFEL</sequence>
<feature type="domain" description="RDD" evidence="6">
    <location>
        <begin position="21"/>
        <end position="154"/>
    </location>
</feature>
<dbReference type="KEGG" id="bco:Bcell_4239"/>
<dbReference type="Pfam" id="PF06271">
    <property type="entry name" value="RDD"/>
    <property type="match status" value="1"/>
</dbReference>
<keyword evidence="3 5" id="KW-1133">Transmembrane helix</keyword>
<dbReference type="RefSeq" id="WP_013490792.1">
    <property type="nucleotide sequence ID" value="NC_014829.1"/>
</dbReference>
<dbReference type="HOGENOM" id="CLU_054176_1_0_9"/>
<evidence type="ECO:0000256" key="4">
    <source>
        <dbReference type="ARBA" id="ARBA00023136"/>
    </source>
</evidence>
<evidence type="ECO:0000256" key="2">
    <source>
        <dbReference type="ARBA" id="ARBA00022692"/>
    </source>
</evidence>
<dbReference type="InterPro" id="IPR010432">
    <property type="entry name" value="RDD"/>
</dbReference>
<dbReference type="GO" id="GO:0016020">
    <property type="term" value="C:membrane"/>
    <property type="evidence" value="ECO:0007669"/>
    <property type="project" value="UniProtKB-SubCell"/>
</dbReference>
<gene>
    <name evidence="7" type="ordered locus">Bcell_4239</name>
</gene>
<evidence type="ECO:0000256" key="1">
    <source>
        <dbReference type="ARBA" id="ARBA00004141"/>
    </source>
</evidence>